<keyword evidence="1 2" id="KW-0539">Nucleus</keyword>
<dbReference type="InterPro" id="IPR045134">
    <property type="entry name" value="UHRF1/2-like"/>
</dbReference>
<evidence type="ECO:0000313" key="5">
    <source>
        <dbReference type="EMBL" id="KAI1859338.1"/>
    </source>
</evidence>
<dbReference type="SUPFAM" id="SSF88697">
    <property type="entry name" value="PUA domain-like"/>
    <property type="match status" value="1"/>
</dbReference>
<dbReference type="GO" id="GO:0061630">
    <property type="term" value="F:ubiquitin protein ligase activity"/>
    <property type="evidence" value="ECO:0007669"/>
    <property type="project" value="TreeGrafter"/>
</dbReference>
<comment type="caution">
    <text evidence="5">The sequence shown here is derived from an EMBL/GenBank/DDBJ whole genome shotgun (WGS) entry which is preliminary data.</text>
</comment>
<dbReference type="GO" id="GO:0016567">
    <property type="term" value="P:protein ubiquitination"/>
    <property type="evidence" value="ECO:0007669"/>
    <property type="project" value="TreeGrafter"/>
</dbReference>
<name>A0A9Q0ALK7_9PEZI</name>
<dbReference type="PANTHER" id="PTHR14140:SF27">
    <property type="entry name" value="OS04G0289800 PROTEIN"/>
    <property type="match status" value="1"/>
</dbReference>
<protein>
    <recommendedName>
        <fullName evidence="4">YDG domain-containing protein</fullName>
    </recommendedName>
</protein>
<accession>A0A9Q0ALK7</accession>
<feature type="compositionally biased region" description="Basic and acidic residues" evidence="3">
    <location>
        <begin position="1"/>
        <end position="12"/>
    </location>
</feature>
<evidence type="ECO:0000256" key="1">
    <source>
        <dbReference type="ARBA" id="ARBA00023242"/>
    </source>
</evidence>
<dbReference type="Gene3D" id="2.30.280.10">
    <property type="entry name" value="SRA-YDG"/>
    <property type="match status" value="1"/>
</dbReference>
<organism evidence="5 6">
    <name type="scientific">Neoarthrinium moseri</name>
    <dbReference type="NCBI Taxonomy" id="1658444"/>
    <lineage>
        <taxon>Eukaryota</taxon>
        <taxon>Fungi</taxon>
        <taxon>Dikarya</taxon>
        <taxon>Ascomycota</taxon>
        <taxon>Pezizomycotina</taxon>
        <taxon>Sordariomycetes</taxon>
        <taxon>Xylariomycetidae</taxon>
        <taxon>Amphisphaeriales</taxon>
        <taxon>Apiosporaceae</taxon>
        <taxon>Neoarthrinium</taxon>
    </lineage>
</organism>
<reference evidence="5" key="1">
    <citation type="submission" date="2021-03" db="EMBL/GenBank/DDBJ databases">
        <title>Revisited historic fungal species revealed as producer of novel bioactive compounds through whole genome sequencing and comparative genomics.</title>
        <authorList>
            <person name="Vignolle G.A."/>
            <person name="Hochenegger N."/>
            <person name="Mach R.L."/>
            <person name="Mach-Aigner A.R."/>
            <person name="Javad Rahimi M."/>
            <person name="Salim K.A."/>
            <person name="Chan C.M."/>
            <person name="Lim L.B.L."/>
            <person name="Cai F."/>
            <person name="Druzhinina I.S."/>
            <person name="U'Ren J.M."/>
            <person name="Derntl C."/>
        </authorList>
    </citation>
    <scope>NUCLEOTIDE SEQUENCE</scope>
    <source>
        <strain evidence="5">TUCIM 5799</strain>
    </source>
</reference>
<dbReference type="Pfam" id="PF02182">
    <property type="entry name" value="SAD_SRA"/>
    <property type="match status" value="1"/>
</dbReference>
<evidence type="ECO:0000256" key="3">
    <source>
        <dbReference type="SAM" id="MobiDB-lite"/>
    </source>
</evidence>
<dbReference type="SMART" id="SM00466">
    <property type="entry name" value="SRA"/>
    <property type="match status" value="1"/>
</dbReference>
<keyword evidence="6" id="KW-1185">Reference proteome</keyword>
<dbReference type="PROSITE" id="PS51015">
    <property type="entry name" value="YDG"/>
    <property type="match status" value="1"/>
</dbReference>
<dbReference type="Proteomes" id="UP000829685">
    <property type="component" value="Unassembled WGS sequence"/>
</dbReference>
<evidence type="ECO:0000313" key="6">
    <source>
        <dbReference type="Proteomes" id="UP000829685"/>
    </source>
</evidence>
<evidence type="ECO:0000259" key="4">
    <source>
        <dbReference type="PROSITE" id="PS51015"/>
    </source>
</evidence>
<feature type="region of interest" description="Disordered" evidence="3">
    <location>
        <begin position="346"/>
        <end position="367"/>
    </location>
</feature>
<dbReference type="GO" id="GO:0044027">
    <property type="term" value="P:negative regulation of gene expression via chromosomal CpG island methylation"/>
    <property type="evidence" value="ECO:0007669"/>
    <property type="project" value="TreeGrafter"/>
</dbReference>
<sequence>MVDIKAEDDQKPKGGLHHGLAQQGVTGHKPSEIAANDSGKRGREPKDANDDEMAMASTKIGDSSEPKRQKLGTTQKHADNPENLAENAAGPVHDLPNDSQKTNAIDTIFVLPGNEVRFFCDTVAINAAKLAVKSKRLKMIPSEDEIEVAKRFRDLRAHLTYMGTNLDMTPKIRDRGKVKKTLDNILNETLYYFPEDVKAKARALRENWERENWGADEALDEEQQPASPTTAPDDEATTQVALPASNDPTFGVNGIMYGVLVVRGKGGRKVYQLNPEVPRASAQVFGQNGLTVGAWFPLQILALRNGAHGSQMGGIHGSLSKGAYSVVVTDLYHDLDRDEGDILYYSGSNSHDNENRDRPAESSAGTKALKASLASGRPVRVLRSGGSTLTKTKSSFAPSCGIRYDGLYRVVQKLTPINKKGGMYEQFKLMRLPGQPSLADIRKRSPTRQQIEALEEFQKRD</sequence>
<dbReference type="GO" id="GO:0005634">
    <property type="term" value="C:nucleus"/>
    <property type="evidence" value="ECO:0007669"/>
    <property type="project" value="UniProtKB-SubCell"/>
</dbReference>
<dbReference type="InterPro" id="IPR015947">
    <property type="entry name" value="PUA-like_sf"/>
</dbReference>
<dbReference type="PANTHER" id="PTHR14140">
    <property type="entry name" value="E3 UBIQUITIN-PROTEIN LIGASE UHRF-RELATED"/>
    <property type="match status" value="1"/>
</dbReference>
<feature type="region of interest" description="Disordered" evidence="3">
    <location>
        <begin position="215"/>
        <end position="236"/>
    </location>
</feature>
<evidence type="ECO:0000256" key="2">
    <source>
        <dbReference type="PROSITE-ProRule" id="PRU00358"/>
    </source>
</evidence>
<dbReference type="EMBL" id="JAFIMR010000034">
    <property type="protein sequence ID" value="KAI1859338.1"/>
    <property type="molecule type" value="Genomic_DNA"/>
</dbReference>
<feature type="domain" description="YDG" evidence="4">
    <location>
        <begin position="285"/>
        <end position="431"/>
    </location>
</feature>
<feature type="region of interest" description="Disordered" evidence="3">
    <location>
        <begin position="1"/>
        <end position="96"/>
    </location>
</feature>
<proteinExistence type="predicted"/>
<comment type="subcellular location">
    <subcellularLocation>
        <location evidence="2">Nucleus</location>
    </subcellularLocation>
</comment>
<dbReference type="InterPro" id="IPR003105">
    <property type="entry name" value="SRA_YDG"/>
</dbReference>
<feature type="compositionally biased region" description="Basic and acidic residues" evidence="3">
    <location>
        <begin position="351"/>
        <end position="360"/>
    </location>
</feature>
<dbReference type="AlphaFoldDB" id="A0A9Q0ALK7"/>
<gene>
    <name evidence="5" type="ORF">JX265_010341</name>
</gene>
<dbReference type="InterPro" id="IPR036987">
    <property type="entry name" value="SRA-YDG_sf"/>
</dbReference>
<feature type="compositionally biased region" description="Basic and acidic residues" evidence="3">
    <location>
        <begin position="38"/>
        <end position="48"/>
    </location>
</feature>